<dbReference type="OMA" id="ERGLHPW"/>
<dbReference type="InterPro" id="IPR000760">
    <property type="entry name" value="Inositol_monophosphatase-like"/>
</dbReference>
<dbReference type="GO" id="GO:0046854">
    <property type="term" value="P:phosphatidylinositol phosphate biosynthetic process"/>
    <property type="evidence" value="ECO:0007669"/>
    <property type="project" value="InterPro"/>
</dbReference>
<dbReference type="Gene3D" id="3.30.540.10">
    <property type="entry name" value="Fructose-1,6-Bisphosphatase, subunit A, domain 1"/>
    <property type="match status" value="1"/>
</dbReference>
<dbReference type="PROSITE" id="PS00630">
    <property type="entry name" value="IMP_2"/>
    <property type="match status" value="1"/>
</dbReference>
<feature type="binding site" evidence="8">
    <location>
        <position position="101"/>
    </location>
    <ligand>
        <name>Mg(2+)</name>
        <dbReference type="ChEBI" id="CHEBI:18420"/>
        <label>1</label>
        <note>catalytic</note>
    </ligand>
</feature>
<reference evidence="10" key="2">
    <citation type="submission" date="2015-02" db="UniProtKB">
        <authorList>
            <consortium name="EnsemblMetazoa"/>
        </authorList>
    </citation>
    <scope>IDENTIFICATION</scope>
</reference>
<proteinExistence type="inferred from homology"/>
<dbReference type="InterPro" id="IPR020583">
    <property type="entry name" value="Inositol_monoP_metal-BS"/>
</dbReference>
<dbReference type="AlphaFoldDB" id="T1IQ47"/>
<evidence type="ECO:0000256" key="3">
    <source>
        <dbReference type="ARBA" id="ARBA00005152"/>
    </source>
</evidence>
<dbReference type="EC" id="3.1.3.25" evidence="9"/>
<dbReference type="InterPro" id="IPR033942">
    <property type="entry name" value="IMPase"/>
</dbReference>
<dbReference type="FunFam" id="3.40.190.80:FF:000002">
    <property type="entry name" value="Inositol-1-monophosphatase"/>
    <property type="match status" value="1"/>
</dbReference>
<dbReference type="PRINTS" id="PR00377">
    <property type="entry name" value="IMPHPHTASES"/>
</dbReference>
<dbReference type="EMBL" id="AFFK01018203">
    <property type="status" value="NOT_ANNOTATED_CDS"/>
    <property type="molecule type" value="Genomic_DNA"/>
</dbReference>
<dbReference type="HOGENOM" id="CLU_044118_1_0_1"/>
<dbReference type="STRING" id="126957.T1IQ47"/>
<feature type="binding site" evidence="8">
    <location>
        <position position="123"/>
    </location>
    <ligand>
        <name>Mg(2+)</name>
        <dbReference type="ChEBI" id="CHEBI:18420"/>
        <label>1</label>
        <note>catalytic</note>
    </ligand>
</feature>
<dbReference type="EnsemblMetazoa" id="SMAR003155-RA">
    <property type="protein sequence ID" value="SMAR003155-PA"/>
    <property type="gene ID" value="SMAR003155"/>
</dbReference>
<dbReference type="Gene3D" id="3.40.190.80">
    <property type="match status" value="1"/>
</dbReference>
<comment type="similarity">
    <text evidence="4 9">Belongs to the inositol monophosphatase superfamily.</text>
</comment>
<dbReference type="Proteomes" id="UP000014500">
    <property type="component" value="Unassembled WGS sequence"/>
</dbReference>
<dbReference type="GO" id="GO:0006021">
    <property type="term" value="P:inositol biosynthetic process"/>
    <property type="evidence" value="ECO:0007669"/>
    <property type="project" value="UniProtKB-UniPathway"/>
</dbReference>
<feature type="binding site" evidence="8">
    <location>
        <position position="121"/>
    </location>
    <ligand>
        <name>Mg(2+)</name>
        <dbReference type="ChEBI" id="CHEBI:18420"/>
        <label>1</label>
        <note>catalytic</note>
    </ligand>
</feature>
<keyword evidence="11" id="KW-1185">Reference proteome</keyword>
<evidence type="ECO:0000256" key="7">
    <source>
        <dbReference type="ARBA" id="ARBA00022842"/>
    </source>
</evidence>
<keyword evidence="6 9" id="KW-0378">Hydrolase</keyword>
<dbReference type="InterPro" id="IPR020552">
    <property type="entry name" value="Inositol_monoPase_Li-sen"/>
</dbReference>
<dbReference type="GO" id="GO:0046872">
    <property type="term" value="F:metal ion binding"/>
    <property type="evidence" value="ECO:0007669"/>
    <property type="project" value="UniProtKB-KW"/>
</dbReference>
<dbReference type="GO" id="GO:0008934">
    <property type="term" value="F:inositol monophosphate 1-phosphatase activity"/>
    <property type="evidence" value="ECO:0007669"/>
    <property type="project" value="InterPro"/>
</dbReference>
<dbReference type="PhylomeDB" id="T1IQ47"/>
<evidence type="ECO:0000313" key="11">
    <source>
        <dbReference type="Proteomes" id="UP000014500"/>
    </source>
</evidence>
<dbReference type="PANTHER" id="PTHR20854">
    <property type="entry name" value="INOSITOL MONOPHOSPHATASE"/>
    <property type="match status" value="1"/>
</dbReference>
<sequence>MNHVAPSTNVRIVKCGDKLRIMSMLLEGINFEYYLTVAVDLAKKAGEICRDGAAVLKSAETKEIHTKSTPIDLVTEYDRKVEEFLFNELRKKFPHHKFIGEETASDMQKVELTSDATWVIDPIDGTMNFVHSFPYSAISIGFMLNKKLEVGLVYHFANGDTYTALRGKGAYLNGEKMEVSHQEDFAQALIGSELGSHRDMAIVRTFLQNFEKVQSATHGYYANKIIQKLNIKQIINRRLRLLGSAALNMCQVARGSFDAYYEFGIHIWDIAAGTLIVQEAGGIVIDPSGEPIDLLARRVLCASSVAVAQQLSKTVEPIFFERDGKTESFPQNRTEF</sequence>
<evidence type="ECO:0000256" key="8">
    <source>
        <dbReference type="PIRSR" id="PIRSR600760-2"/>
    </source>
</evidence>
<dbReference type="PROSITE" id="PS00629">
    <property type="entry name" value="IMP_1"/>
    <property type="match status" value="1"/>
</dbReference>
<keyword evidence="7 8" id="KW-0460">Magnesium</keyword>
<dbReference type="PANTHER" id="PTHR20854:SF4">
    <property type="entry name" value="INOSITOL-1-MONOPHOSPHATASE-RELATED"/>
    <property type="match status" value="1"/>
</dbReference>
<comment type="pathway">
    <text evidence="3 9">Polyol metabolism; myo-inositol biosynthesis; myo-inositol from D-glucose 6-phosphate: step 2/2.</text>
</comment>
<protein>
    <recommendedName>
        <fullName evidence="9">Inositol-1-monophosphatase</fullName>
        <ecNumber evidence="9">3.1.3.25</ecNumber>
    </recommendedName>
</protein>
<comment type="cofactor">
    <cofactor evidence="2 8 9">
        <name>Mg(2+)</name>
        <dbReference type="ChEBI" id="CHEBI:18420"/>
    </cofactor>
</comment>
<dbReference type="eggNOG" id="KOG2951">
    <property type="taxonomic scope" value="Eukaryota"/>
</dbReference>
<evidence type="ECO:0000256" key="6">
    <source>
        <dbReference type="ARBA" id="ARBA00022801"/>
    </source>
</evidence>
<dbReference type="UniPathway" id="UPA00823">
    <property type="reaction ID" value="UER00788"/>
</dbReference>
<feature type="binding site" evidence="8">
    <location>
        <position position="124"/>
    </location>
    <ligand>
        <name>Mg(2+)</name>
        <dbReference type="ChEBI" id="CHEBI:18420"/>
        <label>1</label>
        <note>catalytic</note>
    </ligand>
</feature>
<dbReference type="Pfam" id="PF00459">
    <property type="entry name" value="Inositol_P"/>
    <property type="match status" value="1"/>
</dbReference>
<evidence type="ECO:0000256" key="4">
    <source>
        <dbReference type="ARBA" id="ARBA00009759"/>
    </source>
</evidence>
<keyword evidence="5 8" id="KW-0479">Metal-binding</keyword>
<evidence type="ECO:0000313" key="10">
    <source>
        <dbReference type="EnsemblMetazoa" id="SMAR003155-PA"/>
    </source>
</evidence>
<evidence type="ECO:0000256" key="5">
    <source>
        <dbReference type="ARBA" id="ARBA00022723"/>
    </source>
</evidence>
<evidence type="ECO:0000256" key="1">
    <source>
        <dbReference type="ARBA" id="ARBA00001033"/>
    </source>
</evidence>
<dbReference type="GO" id="GO:0007165">
    <property type="term" value="P:signal transduction"/>
    <property type="evidence" value="ECO:0007669"/>
    <property type="project" value="TreeGrafter"/>
</dbReference>
<comment type="catalytic activity">
    <reaction evidence="1 9">
        <text>a myo-inositol phosphate + H2O = myo-inositol + phosphate</text>
        <dbReference type="Rhea" id="RHEA:24056"/>
        <dbReference type="ChEBI" id="CHEBI:15377"/>
        <dbReference type="ChEBI" id="CHEBI:17268"/>
        <dbReference type="ChEBI" id="CHEBI:43474"/>
        <dbReference type="ChEBI" id="CHEBI:84139"/>
        <dbReference type="EC" id="3.1.3.25"/>
    </reaction>
</comment>
<dbReference type="FunFam" id="3.30.540.10:FF:000004">
    <property type="entry name" value="Inositol-1-monophosphatase"/>
    <property type="match status" value="1"/>
</dbReference>
<feature type="binding site" evidence="8">
    <location>
        <position position="269"/>
    </location>
    <ligand>
        <name>Mg(2+)</name>
        <dbReference type="ChEBI" id="CHEBI:18420"/>
        <label>1</label>
        <note>catalytic</note>
    </ligand>
</feature>
<dbReference type="PRINTS" id="PR00378">
    <property type="entry name" value="LIIMPHPHTASE"/>
</dbReference>
<evidence type="ECO:0000256" key="9">
    <source>
        <dbReference type="RuleBase" id="RU364068"/>
    </source>
</evidence>
<organism evidence="10 11">
    <name type="scientific">Strigamia maritima</name>
    <name type="common">European centipede</name>
    <name type="synonym">Geophilus maritimus</name>
    <dbReference type="NCBI Taxonomy" id="126957"/>
    <lineage>
        <taxon>Eukaryota</taxon>
        <taxon>Metazoa</taxon>
        <taxon>Ecdysozoa</taxon>
        <taxon>Arthropoda</taxon>
        <taxon>Myriapoda</taxon>
        <taxon>Chilopoda</taxon>
        <taxon>Pleurostigmophora</taxon>
        <taxon>Geophilomorpha</taxon>
        <taxon>Linotaeniidae</taxon>
        <taxon>Strigamia</taxon>
    </lineage>
</organism>
<accession>T1IQ47</accession>
<evidence type="ECO:0000256" key="2">
    <source>
        <dbReference type="ARBA" id="ARBA00001946"/>
    </source>
</evidence>
<name>T1IQ47_STRMM</name>
<dbReference type="InterPro" id="IPR020550">
    <property type="entry name" value="Inositol_monophosphatase_CS"/>
</dbReference>
<reference evidence="11" key="1">
    <citation type="submission" date="2011-05" db="EMBL/GenBank/DDBJ databases">
        <authorList>
            <person name="Richards S.R."/>
            <person name="Qu J."/>
            <person name="Jiang H."/>
            <person name="Jhangiani S.N."/>
            <person name="Agravi P."/>
            <person name="Goodspeed R."/>
            <person name="Gross S."/>
            <person name="Mandapat C."/>
            <person name="Jackson L."/>
            <person name="Mathew T."/>
            <person name="Pu L."/>
            <person name="Thornton R."/>
            <person name="Saada N."/>
            <person name="Wilczek-Boney K.B."/>
            <person name="Lee S."/>
            <person name="Kovar C."/>
            <person name="Wu Y."/>
            <person name="Scherer S.E."/>
            <person name="Worley K.C."/>
            <person name="Muzny D.M."/>
            <person name="Gibbs R."/>
        </authorList>
    </citation>
    <scope>NUCLEOTIDE SEQUENCE</scope>
    <source>
        <strain evidence="11">Brora</strain>
    </source>
</reference>
<dbReference type="CDD" id="cd01639">
    <property type="entry name" value="IMPase"/>
    <property type="match status" value="1"/>
</dbReference>
<dbReference type="SUPFAM" id="SSF56655">
    <property type="entry name" value="Carbohydrate phosphatase"/>
    <property type="match status" value="1"/>
</dbReference>